<name>A0A0C2F6T8_9BILA</name>
<keyword evidence="3" id="KW-1185">Reference proteome</keyword>
<dbReference type="AlphaFoldDB" id="A0A0C2F6T8"/>
<sequence length="72" mass="8135">MVAQKLGIYSLIRGKGRKRVEGKVQENMTKNKKKKLKKKAKKQRELLESQLAQMEGLTVDPTAIQEVLNSAP</sequence>
<gene>
    <name evidence="2" type="ORF">ANCDUO_25740</name>
</gene>
<protein>
    <submittedName>
        <fullName evidence="2">Uncharacterized protein</fullName>
    </submittedName>
</protein>
<proteinExistence type="predicted"/>
<dbReference type="EMBL" id="KN779243">
    <property type="protein sequence ID" value="KIH44240.1"/>
    <property type="molecule type" value="Genomic_DNA"/>
</dbReference>
<keyword evidence="1" id="KW-0175">Coiled coil</keyword>
<feature type="non-terminal residue" evidence="2">
    <location>
        <position position="72"/>
    </location>
</feature>
<evidence type="ECO:0000313" key="2">
    <source>
        <dbReference type="EMBL" id="KIH44240.1"/>
    </source>
</evidence>
<evidence type="ECO:0000256" key="1">
    <source>
        <dbReference type="SAM" id="Coils"/>
    </source>
</evidence>
<reference evidence="2 3" key="1">
    <citation type="submission" date="2013-12" db="EMBL/GenBank/DDBJ databases">
        <title>Draft genome of the parsitic nematode Ancylostoma duodenale.</title>
        <authorList>
            <person name="Mitreva M."/>
        </authorList>
    </citation>
    <scope>NUCLEOTIDE SEQUENCE [LARGE SCALE GENOMIC DNA]</scope>
    <source>
        <strain evidence="2 3">Zhejiang</strain>
    </source>
</reference>
<evidence type="ECO:0000313" key="3">
    <source>
        <dbReference type="Proteomes" id="UP000054047"/>
    </source>
</evidence>
<feature type="coiled-coil region" evidence="1">
    <location>
        <begin position="30"/>
        <end position="57"/>
    </location>
</feature>
<dbReference type="Proteomes" id="UP000054047">
    <property type="component" value="Unassembled WGS sequence"/>
</dbReference>
<organism evidence="2 3">
    <name type="scientific">Ancylostoma duodenale</name>
    <dbReference type="NCBI Taxonomy" id="51022"/>
    <lineage>
        <taxon>Eukaryota</taxon>
        <taxon>Metazoa</taxon>
        <taxon>Ecdysozoa</taxon>
        <taxon>Nematoda</taxon>
        <taxon>Chromadorea</taxon>
        <taxon>Rhabditida</taxon>
        <taxon>Rhabditina</taxon>
        <taxon>Rhabditomorpha</taxon>
        <taxon>Strongyloidea</taxon>
        <taxon>Ancylostomatidae</taxon>
        <taxon>Ancylostomatinae</taxon>
        <taxon>Ancylostoma</taxon>
    </lineage>
</organism>
<accession>A0A0C2F6T8</accession>
<dbReference type="OrthoDB" id="10547030at2759"/>